<evidence type="ECO:0000313" key="2">
    <source>
        <dbReference type="EMBL" id="CAB4624438.1"/>
    </source>
</evidence>
<protein>
    <submittedName>
        <fullName evidence="2">Unannotated protein</fullName>
    </submittedName>
</protein>
<evidence type="ECO:0000259" key="1">
    <source>
        <dbReference type="PROSITE" id="PS51352"/>
    </source>
</evidence>
<dbReference type="InterPro" id="IPR013766">
    <property type="entry name" value="Thioredoxin_domain"/>
</dbReference>
<feature type="domain" description="Thioredoxin" evidence="1">
    <location>
        <begin position="33"/>
        <end position="170"/>
    </location>
</feature>
<reference evidence="2" key="1">
    <citation type="submission" date="2020-05" db="EMBL/GenBank/DDBJ databases">
        <authorList>
            <person name="Chiriac C."/>
            <person name="Salcher M."/>
            <person name="Ghai R."/>
            <person name="Kavagutti S V."/>
        </authorList>
    </citation>
    <scope>NUCLEOTIDE SEQUENCE</scope>
</reference>
<gene>
    <name evidence="2" type="ORF">UFOPK1909_00794</name>
</gene>
<sequence length="170" mass="17979">MLKSLRVAASALLITAVLAGSSLAASAPATAAAKQNQKLLTFTATTVDGAAYKSTDILKKPTVIWFWTPWCAICRNESKAVAALSVKYAGKVNFVGVGANGSVDEMKEFVSLNKVSKVTQLNDATGKIWSRFGVVIQPTLVFVDKNGKIETHIGPSTTSYITKKTAALAK</sequence>
<dbReference type="Pfam" id="PF00578">
    <property type="entry name" value="AhpC-TSA"/>
    <property type="match status" value="1"/>
</dbReference>
<dbReference type="InterPro" id="IPR000866">
    <property type="entry name" value="AhpC/TSA"/>
</dbReference>
<dbReference type="InterPro" id="IPR036249">
    <property type="entry name" value="Thioredoxin-like_sf"/>
</dbReference>
<dbReference type="PANTHER" id="PTHR42852">
    <property type="entry name" value="THIOL:DISULFIDE INTERCHANGE PROTEIN DSBE"/>
    <property type="match status" value="1"/>
</dbReference>
<proteinExistence type="predicted"/>
<dbReference type="PROSITE" id="PS51352">
    <property type="entry name" value="THIOREDOXIN_2"/>
    <property type="match status" value="1"/>
</dbReference>
<dbReference type="SUPFAM" id="SSF52833">
    <property type="entry name" value="Thioredoxin-like"/>
    <property type="match status" value="1"/>
</dbReference>
<accession>A0A6J6IJ38</accession>
<dbReference type="PANTHER" id="PTHR42852:SF17">
    <property type="entry name" value="THIOREDOXIN-LIKE PROTEIN HI_1115"/>
    <property type="match status" value="1"/>
</dbReference>
<name>A0A6J6IJ38_9ZZZZ</name>
<organism evidence="2">
    <name type="scientific">freshwater metagenome</name>
    <dbReference type="NCBI Taxonomy" id="449393"/>
    <lineage>
        <taxon>unclassified sequences</taxon>
        <taxon>metagenomes</taxon>
        <taxon>ecological metagenomes</taxon>
    </lineage>
</organism>
<dbReference type="AlphaFoldDB" id="A0A6J6IJ38"/>
<dbReference type="GO" id="GO:0016209">
    <property type="term" value="F:antioxidant activity"/>
    <property type="evidence" value="ECO:0007669"/>
    <property type="project" value="InterPro"/>
</dbReference>
<dbReference type="InterPro" id="IPR050553">
    <property type="entry name" value="Thioredoxin_ResA/DsbE_sf"/>
</dbReference>
<dbReference type="EMBL" id="CAEZVD010000087">
    <property type="protein sequence ID" value="CAB4624438.1"/>
    <property type="molecule type" value="Genomic_DNA"/>
</dbReference>
<dbReference type="GO" id="GO:0016491">
    <property type="term" value="F:oxidoreductase activity"/>
    <property type="evidence" value="ECO:0007669"/>
    <property type="project" value="InterPro"/>
</dbReference>
<dbReference type="Gene3D" id="3.40.30.10">
    <property type="entry name" value="Glutaredoxin"/>
    <property type="match status" value="1"/>
</dbReference>